<evidence type="ECO:0000256" key="8">
    <source>
        <dbReference type="ARBA" id="ARBA00023015"/>
    </source>
</evidence>
<accession>A0A0N4UXW7</accession>
<comment type="similarity">
    <text evidence="2 12">Belongs to the RuvB family.</text>
</comment>
<gene>
    <name evidence="14" type="ORF">EVEC_LOCUS2105</name>
</gene>
<evidence type="ECO:0000256" key="6">
    <source>
        <dbReference type="ARBA" id="ARBA00022806"/>
    </source>
</evidence>
<evidence type="ECO:0000256" key="9">
    <source>
        <dbReference type="ARBA" id="ARBA00023163"/>
    </source>
</evidence>
<dbReference type="InterPro" id="IPR042487">
    <property type="entry name" value="RuvBL1/2_DNA/RNA_bd_dom"/>
</dbReference>
<dbReference type="InterPro" id="IPR041048">
    <property type="entry name" value="RuvB-like_C"/>
</dbReference>
<dbReference type="Gene3D" id="2.40.50.360">
    <property type="entry name" value="RuvB-like helicase, domain II"/>
    <property type="match status" value="1"/>
</dbReference>
<name>A0A0N4UXW7_ENTVE</name>
<dbReference type="InterPro" id="IPR010339">
    <property type="entry name" value="TIP49_P-loop"/>
</dbReference>
<dbReference type="FunFam" id="3.40.50.300:FF:002221">
    <property type="entry name" value="RuvB-like 2"/>
    <property type="match status" value="2"/>
</dbReference>
<dbReference type="OrthoDB" id="10060499at2759"/>
<evidence type="ECO:0000256" key="10">
    <source>
        <dbReference type="ARBA" id="ARBA00023204"/>
    </source>
</evidence>
<dbReference type="GO" id="GO:0005634">
    <property type="term" value="C:nucleus"/>
    <property type="evidence" value="ECO:0007669"/>
    <property type="project" value="UniProtKB-SubCell"/>
</dbReference>
<evidence type="ECO:0000256" key="2">
    <source>
        <dbReference type="ARBA" id="ARBA00007519"/>
    </source>
</evidence>
<dbReference type="SUPFAM" id="SSF52540">
    <property type="entry name" value="P-loop containing nucleoside triphosphate hydrolases"/>
    <property type="match status" value="1"/>
</dbReference>
<protein>
    <recommendedName>
        <fullName evidence="12">RuvB-like helicase</fullName>
        <ecNumber evidence="12">3.6.4.12</ecNumber>
    </recommendedName>
</protein>
<evidence type="ECO:0000313" key="15">
    <source>
        <dbReference type="Proteomes" id="UP000274131"/>
    </source>
</evidence>
<keyword evidence="15" id="KW-1185">Reference proteome</keyword>
<keyword evidence="7 12" id="KW-0067">ATP-binding</keyword>
<dbReference type="FunFam" id="2.40.50.360:FF:000002">
    <property type="entry name" value="RuvB-like helicase"/>
    <property type="match status" value="1"/>
</dbReference>
<keyword evidence="8 12" id="KW-0805">Transcription regulation</keyword>
<dbReference type="InterPro" id="IPR003593">
    <property type="entry name" value="AAA+_ATPase"/>
</dbReference>
<sequence length="448" mass="49988">MANIDGVMEREVLKMERIGAHSHIRGLGLGPGLEAARVADGMVGQMEARKAAGFFVEMIKKGMISGRAVLLAGEPGTGKTALAMGISRALGADTPFVSISASEVFSVDMSKTEALEQFFRRAIAVRLKEETEVLEGEVVAIEYERPAAGGPKVGRITMKTTDMETVYDIGNKMVESCIKEKISSGDVIQIDKASGVIRKLGRAFSRTHDYDAMGPQAKFVACPDGEIQKRKETVHTVTLHEIDVINNRATGFTALFSGDTGEIRKEVRNQINIKVNEWREENKADIVPGVLFIDEAHMLDLECFSFLNRMIEASLAPLLIMATNKGYDFIRDTELKSPHCIPLDLLDRCLIIRTKPYSSRDLEDILRIRACEESVKLDPDAVTILVKLAEQTTLRYAMQLISAANVIRERRRGLDVNTPDLKRAYKLFIDKRRSAKFLDEYEKWFVNE</sequence>
<organism evidence="16">
    <name type="scientific">Enterobius vermicularis</name>
    <name type="common">Human pinworm</name>
    <dbReference type="NCBI Taxonomy" id="51028"/>
    <lineage>
        <taxon>Eukaryota</taxon>
        <taxon>Metazoa</taxon>
        <taxon>Ecdysozoa</taxon>
        <taxon>Nematoda</taxon>
        <taxon>Chromadorea</taxon>
        <taxon>Rhabditida</taxon>
        <taxon>Spirurina</taxon>
        <taxon>Oxyuridomorpha</taxon>
        <taxon>Oxyuroidea</taxon>
        <taxon>Oxyuridae</taxon>
        <taxon>Enterobius</taxon>
    </lineage>
</organism>
<proteinExistence type="inferred from homology"/>
<evidence type="ECO:0000256" key="4">
    <source>
        <dbReference type="ARBA" id="ARBA00022763"/>
    </source>
</evidence>
<comment type="subcellular location">
    <subcellularLocation>
        <location evidence="1">Nucleus</location>
    </subcellularLocation>
</comment>
<keyword evidence="11 12" id="KW-0539">Nucleus</keyword>
<dbReference type="EC" id="3.6.4.12" evidence="12"/>
<dbReference type="Gene3D" id="3.40.50.300">
    <property type="entry name" value="P-loop containing nucleotide triphosphate hydrolases"/>
    <property type="match status" value="1"/>
</dbReference>
<evidence type="ECO:0000256" key="1">
    <source>
        <dbReference type="ARBA" id="ARBA00004123"/>
    </source>
</evidence>
<dbReference type="Pfam" id="PF06068">
    <property type="entry name" value="TIP49"/>
    <property type="match status" value="1"/>
</dbReference>
<evidence type="ECO:0000256" key="11">
    <source>
        <dbReference type="ARBA" id="ARBA00023242"/>
    </source>
</evidence>
<dbReference type="STRING" id="51028.A0A0N4UXW7"/>
<dbReference type="SMART" id="SM00382">
    <property type="entry name" value="AAA"/>
    <property type="match status" value="1"/>
</dbReference>
<evidence type="ECO:0000256" key="12">
    <source>
        <dbReference type="RuleBase" id="RU363048"/>
    </source>
</evidence>
<keyword evidence="6 12" id="KW-0347">Helicase</keyword>
<dbReference type="EMBL" id="UXUI01007318">
    <property type="protein sequence ID" value="VDD86962.1"/>
    <property type="molecule type" value="Genomic_DNA"/>
</dbReference>
<dbReference type="InterPro" id="IPR027417">
    <property type="entry name" value="P-loop_NTPase"/>
</dbReference>
<dbReference type="Pfam" id="PF17856">
    <property type="entry name" value="TIP49_C"/>
    <property type="match status" value="1"/>
</dbReference>
<dbReference type="Gene3D" id="1.10.8.60">
    <property type="match status" value="1"/>
</dbReference>
<evidence type="ECO:0000259" key="13">
    <source>
        <dbReference type="SMART" id="SM00382"/>
    </source>
</evidence>
<reference evidence="14 15" key="2">
    <citation type="submission" date="2018-10" db="EMBL/GenBank/DDBJ databases">
        <authorList>
            <consortium name="Pathogen Informatics"/>
        </authorList>
    </citation>
    <scope>NUCLEOTIDE SEQUENCE [LARGE SCALE GENOMIC DNA]</scope>
</reference>
<dbReference type="GO" id="GO:0006281">
    <property type="term" value="P:DNA repair"/>
    <property type="evidence" value="ECO:0007669"/>
    <property type="project" value="UniProtKB-KW"/>
</dbReference>
<feature type="domain" description="AAA+ ATPase" evidence="13">
    <location>
        <begin position="65"/>
        <end position="347"/>
    </location>
</feature>
<evidence type="ECO:0000313" key="14">
    <source>
        <dbReference type="EMBL" id="VDD86962.1"/>
    </source>
</evidence>
<reference evidence="16" key="1">
    <citation type="submission" date="2017-02" db="UniProtKB">
        <authorList>
            <consortium name="WormBaseParasite"/>
        </authorList>
    </citation>
    <scope>IDENTIFICATION</scope>
</reference>
<evidence type="ECO:0000256" key="5">
    <source>
        <dbReference type="ARBA" id="ARBA00022801"/>
    </source>
</evidence>
<dbReference type="WBParaSite" id="EVEC_0000239701-mRNA-1">
    <property type="protein sequence ID" value="EVEC_0000239701-mRNA-1"/>
    <property type="gene ID" value="EVEC_0000239701"/>
</dbReference>
<keyword evidence="10" id="KW-0234">DNA repair</keyword>
<dbReference type="PANTHER" id="PTHR11093">
    <property type="entry name" value="RUVB-RELATED REPTIN AND PONTIN"/>
    <property type="match status" value="1"/>
</dbReference>
<dbReference type="GO" id="GO:0003678">
    <property type="term" value="F:DNA helicase activity"/>
    <property type="evidence" value="ECO:0007669"/>
    <property type="project" value="UniProtKB-EC"/>
</dbReference>
<keyword evidence="3 12" id="KW-0547">Nucleotide-binding</keyword>
<evidence type="ECO:0000256" key="3">
    <source>
        <dbReference type="ARBA" id="ARBA00022741"/>
    </source>
</evidence>
<comment type="catalytic activity">
    <reaction evidence="12">
        <text>ATP + H2O = ADP + phosphate + H(+)</text>
        <dbReference type="Rhea" id="RHEA:13065"/>
        <dbReference type="ChEBI" id="CHEBI:15377"/>
        <dbReference type="ChEBI" id="CHEBI:15378"/>
        <dbReference type="ChEBI" id="CHEBI:30616"/>
        <dbReference type="ChEBI" id="CHEBI:43474"/>
        <dbReference type="ChEBI" id="CHEBI:456216"/>
        <dbReference type="EC" id="3.6.4.12"/>
    </reaction>
</comment>
<dbReference type="InterPro" id="IPR027238">
    <property type="entry name" value="RuvB-like"/>
</dbReference>
<keyword evidence="4" id="KW-0227">DNA damage</keyword>
<evidence type="ECO:0000256" key="7">
    <source>
        <dbReference type="ARBA" id="ARBA00022840"/>
    </source>
</evidence>
<dbReference type="AlphaFoldDB" id="A0A0N4UXW7"/>
<dbReference type="GO" id="GO:0016787">
    <property type="term" value="F:hydrolase activity"/>
    <property type="evidence" value="ECO:0007669"/>
    <property type="project" value="UniProtKB-KW"/>
</dbReference>
<keyword evidence="5 12" id="KW-0378">Hydrolase</keyword>
<keyword evidence="9 12" id="KW-0804">Transcription</keyword>
<dbReference type="GO" id="GO:0005524">
    <property type="term" value="F:ATP binding"/>
    <property type="evidence" value="ECO:0007669"/>
    <property type="project" value="UniProtKB-KW"/>
</dbReference>
<evidence type="ECO:0000313" key="16">
    <source>
        <dbReference type="WBParaSite" id="EVEC_0000239701-mRNA-1"/>
    </source>
</evidence>
<dbReference type="Proteomes" id="UP000274131">
    <property type="component" value="Unassembled WGS sequence"/>
</dbReference>